<dbReference type="AlphaFoldDB" id="A0A454XZP1"/>
<protein>
    <submittedName>
        <fullName evidence="1">Uncharacterized protein</fullName>
    </submittedName>
</protein>
<reference evidence="2" key="1">
    <citation type="journal article" date="2008" name="Nat. Genet.">
        <title>The Pristionchus pacificus genome provides a unique perspective on nematode lifestyle and parasitism.</title>
        <authorList>
            <person name="Dieterich C."/>
            <person name="Clifton S.W."/>
            <person name="Schuster L.N."/>
            <person name="Chinwalla A."/>
            <person name="Delehaunty K."/>
            <person name="Dinkelacker I."/>
            <person name="Fulton L."/>
            <person name="Fulton R."/>
            <person name="Godfrey J."/>
            <person name="Minx P."/>
            <person name="Mitreva M."/>
            <person name="Roeseler W."/>
            <person name="Tian H."/>
            <person name="Witte H."/>
            <person name="Yang S.P."/>
            <person name="Wilson R.K."/>
            <person name="Sommer R.J."/>
        </authorList>
    </citation>
    <scope>NUCLEOTIDE SEQUENCE [LARGE SCALE GENOMIC DNA]</scope>
    <source>
        <strain evidence="2">PS312</strain>
    </source>
</reference>
<proteinExistence type="predicted"/>
<reference evidence="1" key="2">
    <citation type="submission" date="2022-06" db="UniProtKB">
        <authorList>
            <consortium name="EnsemblMetazoa"/>
        </authorList>
    </citation>
    <scope>IDENTIFICATION</scope>
    <source>
        <strain evidence="1">PS312</strain>
    </source>
</reference>
<gene>
    <name evidence="1" type="primary">WBGene00272944</name>
</gene>
<evidence type="ECO:0000313" key="2">
    <source>
        <dbReference type="Proteomes" id="UP000005239"/>
    </source>
</evidence>
<dbReference type="PANTHER" id="PTHR31507:SF3">
    <property type="entry name" value="TIL DOMAIN-CONTAINING PROTEIN"/>
    <property type="match status" value="1"/>
</dbReference>
<accession>A0A454XZP1</accession>
<organism evidence="1 2">
    <name type="scientific">Pristionchus pacificus</name>
    <name type="common">Parasitic nematode worm</name>
    <dbReference type="NCBI Taxonomy" id="54126"/>
    <lineage>
        <taxon>Eukaryota</taxon>
        <taxon>Metazoa</taxon>
        <taxon>Ecdysozoa</taxon>
        <taxon>Nematoda</taxon>
        <taxon>Chromadorea</taxon>
        <taxon>Rhabditida</taxon>
        <taxon>Rhabditina</taxon>
        <taxon>Diplogasteromorpha</taxon>
        <taxon>Diplogasteroidea</taxon>
        <taxon>Neodiplogasteridae</taxon>
        <taxon>Pristionchus</taxon>
    </lineage>
</organism>
<evidence type="ECO:0000313" key="1">
    <source>
        <dbReference type="EnsemblMetazoa" id="PPA34575.1"/>
    </source>
</evidence>
<sequence length="120" mass="13009">MNTLIFVGLIFISTAFAAEWSEWTETPDSICSKDCGMCGTRVTAERTCPTPGQCVGSSEQTGACPPKMCLFPQRTCCKGYRKGLTTDYRLACIPREGWFTEASTTDQSTSTTESSTTTSS</sequence>
<accession>A0A8R1YNF1</accession>
<dbReference type="PANTHER" id="PTHR31507">
    <property type="entry name" value="PROTEIN CBG15923"/>
    <property type="match status" value="1"/>
</dbReference>
<dbReference type="EnsemblMetazoa" id="PPA34575.1">
    <property type="protein sequence ID" value="PPA34575.1"/>
    <property type="gene ID" value="WBGene00272944"/>
</dbReference>
<dbReference type="Proteomes" id="UP000005239">
    <property type="component" value="Unassembled WGS sequence"/>
</dbReference>
<dbReference type="OrthoDB" id="5838645at2759"/>
<keyword evidence="2" id="KW-1185">Reference proteome</keyword>
<name>A0A454XZP1_PRIPA</name>